<proteinExistence type="predicted"/>
<gene>
    <name evidence="1" type="ORF">OWV82_022206</name>
</gene>
<comment type="caution">
    <text evidence="1">The sequence shown here is derived from an EMBL/GenBank/DDBJ whole genome shotgun (WGS) entry which is preliminary data.</text>
</comment>
<dbReference type="EMBL" id="CM051405">
    <property type="protein sequence ID" value="KAJ4705431.1"/>
    <property type="molecule type" value="Genomic_DNA"/>
</dbReference>
<protein>
    <submittedName>
        <fullName evidence="1">Mal d 1-associated protein</fullName>
    </submittedName>
</protein>
<sequence>MGWVWRNDGDDSEESRTSPPDDFTRFENPNLSLDNDRCSTRTVVRSNCKTEEVAPGKFIRKCEKTEQVLRDCLGRPTEILKSNKEYTEEEVTNQAVRGSYAMQPFDTPFNFPGLRSDIEALEREFFGGINRFFEFFKHDGQSSSSPSIRQGVPIEGPEMGASPKPKQPDSGLADLSGLARDV</sequence>
<accession>A0ACC1X2L6</accession>
<keyword evidence="2" id="KW-1185">Reference proteome</keyword>
<name>A0ACC1X2L6_MELAZ</name>
<evidence type="ECO:0000313" key="1">
    <source>
        <dbReference type="EMBL" id="KAJ4705431.1"/>
    </source>
</evidence>
<organism evidence="1 2">
    <name type="scientific">Melia azedarach</name>
    <name type="common">Chinaberry tree</name>
    <dbReference type="NCBI Taxonomy" id="155640"/>
    <lineage>
        <taxon>Eukaryota</taxon>
        <taxon>Viridiplantae</taxon>
        <taxon>Streptophyta</taxon>
        <taxon>Embryophyta</taxon>
        <taxon>Tracheophyta</taxon>
        <taxon>Spermatophyta</taxon>
        <taxon>Magnoliopsida</taxon>
        <taxon>eudicotyledons</taxon>
        <taxon>Gunneridae</taxon>
        <taxon>Pentapetalae</taxon>
        <taxon>rosids</taxon>
        <taxon>malvids</taxon>
        <taxon>Sapindales</taxon>
        <taxon>Meliaceae</taxon>
        <taxon>Melia</taxon>
    </lineage>
</organism>
<evidence type="ECO:0000313" key="2">
    <source>
        <dbReference type="Proteomes" id="UP001164539"/>
    </source>
</evidence>
<reference evidence="1 2" key="1">
    <citation type="journal article" date="2023" name="Science">
        <title>Complex scaffold remodeling in plant triterpene biosynthesis.</title>
        <authorList>
            <person name="De La Pena R."/>
            <person name="Hodgson H."/>
            <person name="Liu J.C."/>
            <person name="Stephenson M.J."/>
            <person name="Martin A.C."/>
            <person name="Owen C."/>
            <person name="Harkess A."/>
            <person name="Leebens-Mack J."/>
            <person name="Jimenez L.E."/>
            <person name="Osbourn A."/>
            <person name="Sattely E.S."/>
        </authorList>
    </citation>
    <scope>NUCLEOTIDE SEQUENCE [LARGE SCALE GENOMIC DNA]</scope>
    <source>
        <strain evidence="2">cv. JPN11</strain>
        <tissue evidence="1">Leaf</tissue>
    </source>
</reference>
<dbReference type="Proteomes" id="UP001164539">
    <property type="component" value="Chromosome 12"/>
</dbReference>